<dbReference type="PANTHER" id="PTHR43000">
    <property type="entry name" value="DTDP-D-GLUCOSE 4,6-DEHYDRATASE-RELATED"/>
    <property type="match status" value="1"/>
</dbReference>
<sequence length="276" mass="30730">MDKMDYCASLRNIEGALESSPNVKFVKGDIQSMDLLTFVLSAEKAFTMNNTYGTHVYGETSLGKDEGLQEHSMLDPTNPYSAAKAGAEMMCKAYQTSYKLPVIITRGNNVYGPHQFPEKMIPKFVIRASRGADLPIHGDGEAVRSYLFVEDVARAFDAVLHKGVTGEVYNIGTDKERTVLEVAHDIAKAFNLSSSKVVHVKDRAFNDRRYYIGSDKLGALGWKETTSWEEGLKRTIDWYLNTSCEEYWQGDLEAALRPHPLLVGTSLTGDPSKLVM</sequence>
<organism evidence="2 3">
    <name type="scientific">Monoraphidium neglectum</name>
    <dbReference type="NCBI Taxonomy" id="145388"/>
    <lineage>
        <taxon>Eukaryota</taxon>
        <taxon>Viridiplantae</taxon>
        <taxon>Chlorophyta</taxon>
        <taxon>core chlorophytes</taxon>
        <taxon>Chlorophyceae</taxon>
        <taxon>CS clade</taxon>
        <taxon>Sphaeropleales</taxon>
        <taxon>Selenastraceae</taxon>
        <taxon>Monoraphidium</taxon>
    </lineage>
</organism>
<dbReference type="SUPFAM" id="SSF51735">
    <property type="entry name" value="NAD(P)-binding Rossmann-fold domains"/>
    <property type="match status" value="1"/>
</dbReference>
<reference evidence="2 3" key="1">
    <citation type="journal article" date="2013" name="BMC Genomics">
        <title>Reconstruction of the lipid metabolism for the microalga Monoraphidium neglectum from its genome sequence reveals characteristics suitable for biofuel production.</title>
        <authorList>
            <person name="Bogen C."/>
            <person name="Al-Dilaimi A."/>
            <person name="Albersmeier A."/>
            <person name="Wichmann J."/>
            <person name="Grundmann M."/>
            <person name="Rupp O."/>
            <person name="Lauersen K.J."/>
            <person name="Blifernez-Klassen O."/>
            <person name="Kalinowski J."/>
            <person name="Goesmann A."/>
            <person name="Mussgnug J.H."/>
            <person name="Kruse O."/>
        </authorList>
    </citation>
    <scope>NUCLEOTIDE SEQUENCE [LARGE SCALE GENOMIC DNA]</scope>
    <source>
        <strain evidence="2 3">SAG 48.87</strain>
    </source>
</reference>
<dbReference type="RefSeq" id="XP_013906600.1">
    <property type="nucleotide sequence ID" value="XM_014051146.1"/>
</dbReference>
<evidence type="ECO:0000313" key="2">
    <source>
        <dbReference type="EMBL" id="KIZ07581.1"/>
    </source>
</evidence>
<dbReference type="AlphaFoldDB" id="A0A0D2NTX4"/>
<dbReference type="KEGG" id="mng:MNEG_0373"/>
<dbReference type="Gene3D" id="3.40.50.720">
    <property type="entry name" value="NAD(P)-binding Rossmann-like Domain"/>
    <property type="match status" value="1"/>
</dbReference>
<accession>A0A0D2NTX4</accession>
<dbReference type="InterPro" id="IPR016040">
    <property type="entry name" value="NAD(P)-bd_dom"/>
</dbReference>
<feature type="domain" description="NAD(P)-binding" evidence="1">
    <location>
        <begin position="55"/>
        <end position="235"/>
    </location>
</feature>
<dbReference type="Gene3D" id="3.90.25.10">
    <property type="entry name" value="UDP-galactose 4-epimerase, domain 1"/>
    <property type="match status" value="1"/>
</dbReference>
<dbReference type="InterPro" id="IPR036291">
    <property type="entry name" value="NAD(P)-bd_dom_sf"/>
</dbReference>
<proteinExistence type="predicted"/>
<dbReference type="EMBL" id="KK100248">
    <property type="protein sequence ID" value="KIZ07581.1"/>
    <property type="molecule type" value="Genomic_DNA"/>
</dbReference>
<protein>
    <recommendedName>
        <fullName evidence="1">NAD(P)-binding domain-containing protein</fullName>
    </recommendedName>
</protein>
<gene>
    <name evidence="2" type="ORF">MNEG_0373</name>
</gene>
<dbReference type="OrthoDB" id="16464at2759"/>
<dbReference type="STRING" id="145388.A0A0D2NTX4"/>
<evidence type="ECO:0000313" key="3">
    <source>
        <dbReference type="Proteomes" id="UP000054498"/>
    </source>
</evidence>
<evidence type="ECO:0000259" key="1">
    <source>
        <dbReference type="Pfam" id="PF16363"/>
    </source>
</evidence>
<dbReference type="Proteomes" id="UP000054498">
    <property type="component" value="Unassembled WGS sequence"/>
</dbReference>
<dbReference type="Pfam" id="PF16363">
    <property type="entry name" value="GDP_Man_Dehyd"/>
    <property type="match status" value="1"/>
</dbReference>
<name>A0A0D2NTX4_9CHLO</name>
<keyword evidence="3" id="KW-1185">Reference proteome</keyword>
<dbReference type="GeneID" id="25726491"/>